<evidence type="ECO:0000313" key="3">
    <source>
        <dbReference type="Proteomes" id="UP001218188"/>
    </source>
</evidence>
<dbReference type="Proteomes" id="UP001218188">
    <property type="component" value="Unassembled WGS sequence"/>
</dbReference>
<gene>
    <name evidence="2" type="ORF">C8F04DRAFT_1299306</name>
</gene>
<feature type="region of interest" description="Disordered" evidence="1">
    <location>
        <begin position="181"/>
        <end position="208"/>
    </location>
</feature>
<sequence length="208" mass="23002">MLFVSHLLAFAYLDESEFHPKNHTVTQSSFLHPCEPLAETSTTGEVGFKSGFHFVAPNATDFPTFNIAIKDVGQRSGDVVRAQGVFPVSESESQPRTCFEEEGLCFQRGRIVRGAAVGVAASSRWMVRCSTLLWLRARGYFALPRDQRPGKLTPKLVRKFCQIRPQKATFFRLLPPQKTTFGEGSSCGGPGSEIAYSSAPTARRQELL</sequence>
<accession>A0AAD6T944</accession>
<evidence type="ECO:0000313" key="2">
    <source>
        <dbReference type="EMBL" id="KAJ7041774.1"/>
    </source>
</evidence>
<reference evidence="2" key="1">
    <citation type="submission" date="2023-03" db="EMBL/GenBank/DDBJ databases">
        <title>Massive genome expansion in bonnet fungi (Mycena s.s.) driven by repeated elements and novel gene families across ecological guilds.</title>
        <authorList>
            <consortium name="Lawrence Berkeley National Laboratory"/>
            <person name="Harder C.B."/>
            <person name="Miyauchi S."/>
            <person name="Viragh M."/>
            <person name="Kuo A."/>
            <person name="Thoen E."/>
            <person name="Andreopoulos B."/>
            <person name="Lu D."/>
            <person name="Skrede I."/>
            <person name="Drula E."/>
            <person name="Henrissat B."/>
            <person name="Morin E."/>
            <person name="Kohler A."/>
            <person name="Barry K."/>
            <person name="LaButti K."/>
            <person name="Morin E."/>
            <person name="Salamov A."/>
            <person name="Lipzen A."/>
            <person name="Mereny Z."/>
            <person name="Hegedus B."/>
            <person name="Baldrian P."/>
            <person name="Stursova M."/>
            <person name="Weitz H."/>
            <person name="Taylor A."/>
            <person name="Grigoriev I.V."/>
            <person name="Nagy L.G."/>
            <person name="Martin F."/>
            <person name="Kauserud H."/>
        </authorList>
    </citation>
    <scope>NUCLEOTIDE SEQUENCE</scope>
    <source>
        <strain evidence="2">CBHHK200</strain>
    </source>
</reference>
<keyword evidence="3" id="KW-1185">Reference proteome</keyword>
<dbReference type="EMBL" id="JARJCM010000015">
    <property type="protein sequence ID" value="KAJ7041774.1"/>
    <property type="molecule type" value="Genomic_DNA"/>
</dbReference>
<comment type="caution">
    <text evidence="2">The sequence shown here is derived from an EMBL/GenBank/DDBJ whole genome shotgun (WGS) entry which is preliminary data.</text>
</comment>
<dbReference type="AlphaFoldDB" id="A0AAD6T944"/>
<evidence type="ECO:0000256" key="1">
    <source>
        <dbReference type="SAM" id="MobiDB-lite"/>
    </source>
</evidence>
<protein>
    <submittedName>
        <fullName evidence="2">Uncharacterized protein</fullName>
    </submittedName>
</protein>
<organism evidence="2 3">
    <name type="scientific">Mycena alexandri</name>
    <dbReference type="NCBI Taxonomy" id="1745969"/>
    <lineage>
        <taxon>Eukaryota</taxon>
        <taxon>Fungi</taxon>
        <taxon>Dikarya</taxon>
        <taxon>Basidiomycota</taxon>
        <taxon>Agaricomycotina</taxon>
        <taxon>Agaricomycetes</taxon>
        <taxon>Agaricomycetidae</taxon>
        <taxon>Agaricales</taxon>
        <taxon>Marasmiineae</taxon>
        <taxon>Mycenaceae</taxon>
        <taxon>Mycena</taxon>
    </lineage>
</organism>
<proteinExistence type="predicted"/>
<name>A0AAD6T944_9AGAR</name>